<evidence type="ECO:0000256" key="8">
    <source>
        <dbReference type="PROSITE-ProRule" id="PRU00283"/>
    </source>
</evidence>
<dbReference type="Pfam" id="PF00293">
    <property type="entry name" value="NUDIX"/>
    <property type="match status" value="1"/>
</dbReference>
<reference evidence="13 14" key="1">
    <citation type="submission" date="2023-10" db="EMBL/GenBank/DDBJ databases">
        <title>Genomes of two closely related lineages of the louse Polyplax serrata with different host specificities.</title>
        <authorList>
            <person name="Martinu J."/>
            <person name="Tarabai H."/>
            <person name="Stefka J."/>
            <person name="Hypsa V."/>
        </authorList>
    </citation>
    <scope>NUCLEOTIDE SEQUENCE [LARGE SCALE GENOMIC DNA]</scope>
    <source>
        <strain evidence="13">HR10_N</strain>
    </source>
</reference>
<evidence type="ECO:0000259" key="12">
    <source>
        <dbReference type="PROSITE" id="PS51462"/>
    </source>
</evidence>
<dbReference type="InterPro" id="IPR000086">
    <property type="entry name" value="NUDIX_hydrolase_dom"/>
</dbReference>
<evidence type="ECO:0000256" key="5">
    <source>
        <dbReference type="ARBA" id="ARBA00022840"/>
    </source>
</evidence>
<dbReference type="SUPFAM" id="SSF55811">
    <property type="entry name" value="Nudix"/>
    <property type="match status" value="1"/>
</dbReference>
<dbReference type="PANTHER" id="PTHR47972">
    <property type="entry name" value="KINESIN-LIKE PROTEIN KLP-3"/>
    <property type="match status" value="1"/>
</dbReference>
<evidence type="ECO:0000256" key="3">
    <source>
        <dbReference type="ARBA" id="ARBA00022701"/>
    </source>
</evidence>
<comment type="caution">
    <text evidence="13">The sequence shown here is derived from an EMBL/GenBank/DDBJ whole genome shotgun (WGS) entry which is preliminary data.</text>
</comment>
<dbReference type="PROSITE" id="PS00411">
    <property type="entry name" value="KINESIN_MOTOR_1"/>
    <property type="match status" value="1"/>
</dbReference>
<keyword evidence="6 8" id="KW-0505">Motor protein</keyword>
<dbReference type="GO" id="GO:0007018">
    <property type="term" value="P:microtubule-based movement"/>
    <property type="evidence" value="ECO:0007669"/>
    <property type="project" value="InterPro"/>
</dbReference>
<evidence type="ECO:0000256" key="4">
    <source>
        <dbReference type="ARBA" id="ARBA00022741"/>
    </source>
</evidence>
<comment type="similarity">
    <text evidence="2">Belongs to the TRAFAC class myosin-kinesin ATPase superfamily. Kinesin family. KIN-14 subfamily.</text>
</comment>
<evidence type="ECO:0000256" key="7">
    <source>
        <dbReference type="ARBA" id="ARBA00023212"/>
    </source>
</evidence>
<dbReference type="PROSITE" id="PS50067">
    <property type="entry name" value="KINESIN_MOTOR_2"/>
    <property type="match status" value="1"/>
</dbReference>
<evidence type="ECO:0000256" key="2">
    <source>
        <dbReference type="ARBA" id="ARBA00010899"/>
    </source>
</evidence>
<keyword evidence="7" id="KW-0963">Cytoplasm</keyword>
<dbReference type="GO" id="GO:0005874">
    <property type="term" value="C:microtubule"/>
    <property type="evidence" value="ECO:0007669"/>
    <property type="project" value="UniProtKB-KW"/>
</dbReference>
<feature type="domain" description="Kinesin motor" evidence="11">
    <location>
        <begin position="604"/>
        <end position="943"/>
    </location>
</feature>
<organism evidence="13 14">
    <name type="scientific">Polyplax serrata</name>
    <name type="common">Common mouse louse</name>
    <dbReference type="NCBI Taxonomy" id="468196"/>
    <lineage>
        <taxon>Eukaryota</taxon>
        <taxon>Metazoa</taxon>
        <taxon>Ecdysozoa</taxon>
        <taxon>Arthropoda</taxon>
        <taxon>Hexapoda</taxon>
        <taxon>Insecta</taxon>
        <taxon>Pterygota</taxon>
        <taxon>Neoptera</taxon>
        <taxon>Paraneoptera</taxon>
        <taxon>Psocodea</taxon>
        <taxon>Troctomorpha</taxon>
        <taxon>Phthiraptera</taxon>
        <taxon>Anoplura</taxon>
        <taxon>Polyplacidae</taxon>
        <taxon>Polyplax</taxon>
    </lineage>
</organism>
<evidence type="ECO:0000313" key="13">
    <source>
        <dbReference type="EMBL" id="KAK6629845.1"/>
    </source>
</evidence>
<gene>
    <name evidence="13" type="ORF">RUM43_003665</name>
</gene>
<evidence type="ECO:0000256" key="1">
    <source>
        <dbReference type="ARBA" id="ARBA00004245"/>
    </source>
</evidence>
<dbReference type="InterPro" id="IPR045121">
    <property type="entry name" value="CoAse"/>
</dbReference>
<evidence type="ECO:0000259" key="11">
    <source>
        <dbReference type="PROSITE" id="PS50067"/>
    </source>
</evidence>
<accession>A0AAN8P3I4</accession>
<name>A0AAN8P3I4_POLSC</name>
<evidence type="ECO:0000256" key="6">
    <source>
        <dbReference type="ARBA" id="ARBA00023175"/>
    </source>
</evidence>
<keyword evidence="5 8" id="KW-0067">ATP-binding</keyword>
<dbReference type="InterPro" id="IPR036961">
    <property type="entry name" value="Kinesin_motor_dom_sf"/>
</dbReference>
<dbReference type="GO" id="GO:0010945">
    <property type="term" value="F:coenzyme A diphosphatase activity"/>
    <property type="evidence" value="ECO:0007669"/>
    <property type="project" value="InterPro"/>
</dbReference>
<keyword evidence="3 9" id="KW-0493">Microtubule</keyword>
<protein>
    <recommendedName>
        <fullName evidence="9">Kinesin-like protein</fullName>
    </recommendedName>
</protein>
<keyword evidence="4 8" id="KW-0547">Nucleotide-binding</keyword>
<feature type="domain" description="Nudix hydrolase" evidence="12">
    <location>
        <begin position="12"/>
        <end position="145"/>
    </location>
</feature>
<sequence>MKPVNVSKSNDKKLAAILVPLCIIDDQPSLLYTVRSPYLKVNGGQVSFPGGKKDKSDRTLLDTALRETFEEIGVATDKVAVWGSGPQIHRTDVIVTPFLGYIGNITINNLKINNGEVAEVFTATLSHLSEKKNFHSTLFRFNNTHVYNTPVYTGTHKRIWGLTAVITHIILSALIPDIYNSNITFKLSYHKIFQVKVMDPGHFLTNSGSKIPMPRSKKENILPVKTKLALSGVTTTNYTCEKTNVVEAKEVSRAKTTTNLKTSSSRSVPNIAKTATTLTRCKTGVALRSASAFKRTAAPTENNDVSSTKQPKVAPKTGFPYKAKNWELKARLTECEEWVIDLRTKCNEYETQCNTAIEELEEIKNYKAELENEKECLANEVDALKKSRCVVEDQLRSKTESYDKLYSNSKEFVDKIEKLEGLVMQRDKQIAMLQSDQASLREDLLAKNSKAAELQFKVDDLEFKAKRQKNQIEDLDNSLAQIRKENNELQSRIRDRDDAISNLHNKLDISERENKYKSSNLSDLTDDLAKAREKIYKLEKDVAATKLENSTLEEKLQRTTNALKEKTENGESLAITCDELKKKLCENEKLRRKLHNNVQDLKGNIRVFCRVRPPIQSEKENATPLCTISFPDEGSLEIAKSDPFDKMSNGAVSRPKFVKHEFSFDRVFNPGATQEHIFDELSQLVQSALDGYNVCVFAYGQTGSGKTYTMEGGHEKQNRGMIPRTVDHIFKSLEELELIGWKYTVEVSFLEIYNENIRDLLQNDKEGSSLKIMQVDGKTNDVTIPGLTIMKVDSYEDLDRLYLLAHQNRAVAYTSCNERSSRSHSVTRIKVTGVHQGRGEKCYGSLYLVDLAGSERLNEPMSDPRFREMKNINKSLSELGNVILGLLQKQEHIPYRNSKLTHLLQPALGGSSKTLMLVNISPIENCLQETLCSLRFAEKVNRVKTGTTRKRIAYDNSNLTK</sequence>
<dbReference type="InterPro" id="IPR027640">
    <property type="entry name" value="Kinesin-like_fam"/>
</dbReference>
<dbReference type="SUPFAM" id="SSF52540">
    <property type="entry name" value="P-loop containing nucleoside triphosphate hydrolases"/>
    <property type="match status" value="1"/>
</dbReference>
<dbReference type="CDD" id="cd03426">
    <property type="entry name" value="NUDIX_CoAse_Nudt7"/>
    <property type="match status" value="1"/>
</dbReference>
<dbReference type="InterPro" id="IPR015797">
    <property type="entry name" value="NUDIX_hydrolase-like_dom_sf"/>
</dbReference>
<feature type="binding site" evidence="8">
    <location>
        <begin position="700"/>
        <end position="707"/>
    </location>
    <ligand>
        <name>ATP</name>
        <dbReference type="ChEBI" id="CHEBI:30616"/>
    </ligand>
</feature>
<dbReference type="EMBL" id="JAWJWE010000036">
    <property type="protein sequence ID" value="KAK6629845.1"/>
    <property type="molecule type" value="Genomic_DNA"/>
</dbReference>
<dbReference type="InterPro" id="IPR027417">
    <property type="entry name" value="P-loop_NTPase"/>
</dbReference>
<dbReference type="Proteomes" id="UP001372834">
    <property type="component" value="Unassembled WGS sequence"/>
</dbReference>
<dbReference type="InterPro" id="IPR019821">
    <property type="entry name" value="Kinesin_motor_CS"/>
</dbReference>
<dbReference type="InterPro" id="IPR001752">
    <property type="entry name" value="Kinesin_motor_dom"/>
</dbReference>
<dbReference type="Gene3D" id="3.40.850.10">
    <property type="entry name" value="Kinesin motor domain"/>
    <property type="match status" value="1"/>
</dbReference>
<feature type="coiled-coil region" evidence="10">
    <location>
        <begin position="451"/>
        <end position="569"/>
    </location>
</feature>
<comment type="subcellular location">
    <subcellularLocation>
        <location evidence="1">Cytoplasm</location>
        <location evidence="1">Cytoskeleton</location>
    </subcellularLocation>
</comment>
<evidence type="ECO:0000313" key="14">
    <source>
        <dbReference type="Proteomes" id="UP001372834"/>
    </source>
</evidence>
<proteinExistence type="inferred from homology"/>
<keyword evidence="10" id="KW-0175">Coiled coil</keyword>
<dbReference type="CDD" id="cd01366">
    <property type="entry name" value="KISc_C_terminal"/>
    <property type="match status" value="1"/>
</dbReference>
<evidence type="ECO:0000256" key="10">
    <source>
        <dbReference type="SAM" id="Coils"/>
    </source>
</evidence>
<dbReference type="PANTHER" id="PTHR47972:SF45">
    <property type="entry name" value="PROTEIN CLARET SEGREGATIONAL"/>
    <property type="match status" value="1"/>
</dbReference>
<dbReference type="PROSITE" id="PS51462">
    <property type="entry name" value="NUDIX"/>
    <property type="match status" value="1"/>
</dbReference>
<dbReference type="Pfam" id="PF00225">
    <property type="entry name" value="Kinesin"/>
    <property type="match status" value="1"/>
</dbReference>
<dbReference type="Gene3D" id="3.90.79.10">
    <property type="entry name" value="Nucleoside Triphosphate Pyrophosphohydrolase"/>
    <property type="match status" value="1"/>
</dbReference>
<dbReference type="GO" id="GO:0005524">
    <property type="term" value="F:ATP binding"/>
    <property type="evidence" value="ECO:0007669"/>
    <property type="project" value="UniProtKB-UniRule"/>
</dbReference>
<keyword evidence="7" id="KW-0206">Cytoskeleton</keyword>
<feature type="coiled-coil region" evidence="10">
    <location>
        <begin position="339"/>
        <end position="387"/>
    </location>
</feature>
<dbReference type="SMART" id="SM00129">
    <property type="entry name" value="KISc"/>
    <property type="match status" value="1"/>
</dbReference>
<dbReference type="PRINTS" id="PR00380">
    <property type="entry name" value="KINESINHEAVY"/>
</dbReference>
<dbReference type="GO" id="GO:0003777">
    <property type="term" value="F:microtubule motor activity"/>
    <property type="evidence" value="ECO:0007669"/>
    <property type="project" value="InterPro"/>
</dbReference>
<dbReference type="GO" id="GO:0008017">
    <property type="term" value="F:microtubule binding"/>
    <property type="evidence" value="ECO:0007669"/>
    <property type="project" value="InterPro"/>
</dbReference>
<dbReference type="AlphaFoldDB" id="A0AAN8P3I4"/>
<evidence type="ECO:0000256" key="9">
    <source>
        <dbReference type="RuleBase" id="RU000394"/>
    </source>
</evidence>